<proteinExistence type="predicted"/>
<keyword evidence="1" id="KW-0472">Membrane</keyword>
<accession>A0A5B7FUY9</accession>
<dbReference type="EMBL" id="VSRR010008828">
    <property type="protein sequence ID" value="MPC49366.1"/>
    <property type="molecule type" value="Genomic_DNA"/>
</dbReference>
<name>A0A5B7FUY9_PORTR</name>
<evidence type="ECO:0000313" key="3">
    <source>
        <dbReference type="Proteomes" id="UP000324222"/>
    </source>
</evidence>
<feature type="transmembrane region" description="Helical" evidence="1">
    <location>
        <begin position="113"/>
        <end position="133"/>
    </location>
</feature>
<sequence length="194" mass="21082">MYLHSIATTLTLLSHSPQSAQVHRSPHHRLQVWVVTGIMLVVVGWLLHFLSTKGDLPLLYPNQSRTPGPLSHYVAITGQALVAQSTGVFVVWSGETSVPIHMCVLAAVRVPPVLPLLALSVLPASWIVQAANTMRQTEPARVLHAAWWCLVLVMIHSYSGTLIASLTSPSIVKVSLSSFIFDALTSRGSRPGRE</sequence>
<organism evidence="2 3">
    <name type="scientific">Portunus trituberculatus</name>
    <name type="common">Swimming crab</name>
    <name type="synonym">Neptunus trituberculatus</name>
    <dbReference type="NCBI Taxonomy" id="210409"/>
    <lineage>
        <taxon>Eukaryota</taxon>
        <taxon>Metazoa</taxon>
        <taxon>Ecdysozoa</taxon>
        <taxon>Arthropoda</taxon>
        <taxon>Crustacea</taxon>
        <taxon>Multicrustacea</taxon>
        <taxon>Malacostraca</taxon>
        <taxon>Eumalacostraca</taxon>
        <taxon>Eucarida</taxon>
        <taxon>Decapoda</taxon>
        <taxon>Pleocyemata</taxon>
        <taxon>Brachyura</taxon>
        <taxon>Eubrachyura</taxon>
        <taxon>Portunoidea</taxon>
        <taxon>Portunidae</taxon>
        <taxon>Portuninae</taxon>
        <taxon>Portunus</taxon>
    </lineage>
</organism>
<keyword evidence="3" id="KW-1185">Reference proteome</keyword>
<dbReference type="OrthoDB" id="6374215at2759"/>
<comment type="caution">
    <text evidence="2">The sequence shown here is derived from an EMBL/GenBank/DDBJ whole genome shotgun (WGS) entry which is preliminary data.</text>
</comment>
<feature type="transmembrane region" description="Helical" evidence="1">
    <location>
        <begin position="30"/>
        <end position="50"/>
    </location>
</feature>
<reference evidence="2 3" key="1">
    <citation type="submission" date="2019-05" db="EMBL/GenBank/DDBJ databases">
        <title>Another draft genome of Portunus trituberculatus and its Hox gene families provides insights of decapod evolution.</title>
        <authorList>
            <person name="Jeong J.-H."/>
            <person name="Song I."/>
            <person name="Kim S."/>
            <person name="Choi T."/>
            <person name="Kim D."/>
            <person name="Ryu S."/>
            <person name="Kim W."/>
        </authorList>
    </citation>
    <scope>NUCLEOTIDE SEQUENCE [LARGE SCALE GENOMIC DNA]</scope>
    <source>
        <tissue evidence="2">Muscle</tissue>
    </source>
</reference>
<dbReference type="Gene3D" id="1.10.287.70">
    <property type="match status" value="1"/>
</dbReference>
<keyword evidence="1" id="KW-0812">Transmembrane</keyword>
<dbReference type="Proteomes" id="UP000324222">
    <property type="component" value="Unassembled WGS sequence"/>
</dbReference>
<feature type="transmembrane region" description="Helical" evidence="1">
    <location>
        <begin position="145"/>
        <end position="166"/>
    </location>
</feature>
<evidence type="ECO:0000313" key="2">
    <source>
        <dbReference type="EMBL" id="MPC49366.1"/>
    </source>
</evidence>
<feature type="transmembrane region" description="Helical" evidence="1">
    <location>
        <begin position="70"/>
        <end position="93"/>
    </location>
</feature>
<dbReference type="AlphaFoldDB" id="A0A5B7FUY9"/>
<gene>
    <name evidence="2" type="ORF">E2C01_043165</name>
</gene>
<evidence type="ECO:0000256" key="1">
    <source>
        <dbReference type="SAM" id="Phobius"/>
    </source>
</evidence>
<protein>
    <submittedName>
        <fullName evidence="2">Uncharacterized protein</fullName>
    </submittedName>
</protein>
<keyword evidence="1" id="KW-1133">Transmembrane helix</keyword>